<gene>
    <name evidence="1" type="ORF">LCGC14_2806940</name>
</gene>
<sequence length="257" mass="29601">LHYTIDALYRYLRTKLPSQSIVRLAPSLTIEMTIETLAIEYARSVLESRYGSEAFGRLLEIVQNDERHAWREAVEEINILWFRYVQNRAENSLGVPIPIMLFEAALYFYRRRAFHPWVATFYALLAVAIEPLDFFAGRQSLGTVRVRFRHRVVVECEGQNSQGVWESEYVEVAPGVYDMSEADVGPSGLLSGLAGEICLGDTVTVRPQDYEFVEPQGYYSDEGESEALQLRNLFTRLKNVYLQWFGLIMCAFPVERF</sequence>
<protein>
    <submittedName>
        <fullName evidence="1">Uncharacterized protein</fullName>
    </submittedName>
</protein>
<dbReference type="AlphaFoldDB" id="A0A0F8YL17"/>
<reference evidence="1" key="1">
    <citation type="journal article" date="2015" name="Nature">
        <title>Complex archaea that bridge the gap between prokaryotes and eukaryotes.</title>
        <authorList>
            <person name="Spang A."/>
            <person name="Saw J.H."/>
            <person name="Jorgensen S.L."/>
            <person name="Zaremba-Niedzwiedzka K."/>
            <person name="Martijn J."/>
            <person name="Lind A.E."/>
            <person name="van Eijk R."/>
            <person name="Schleper C."/>
            <person name="Guy L."/>
            <person name="Ettema T.J."/>
        </authorList>
    </citation>
    <scope>NUCLEOTIDE SEQUENCE</scope>
</reference>
<evidence type="ECO:0000313" key="1">
    <source>
        <dbReference type="EMBL" id="KKK82082.1"/>
    </source>
</evidence>
<name>A0A0F8YL17_9ZZZZ</name>
<comment type="caution">
    <text evidence="1">The sequence shown here is derived from an EMBL/GenBank/DDBJ whole genome shotgun (WGS) entry which is preliminary data.</text>
</comment>
<organism evidence="1">
    <name type="scientific">marine sediment metagenome</name>
    <dbReference type="NCBI Taxonomy" id="412755"/>
    <lineage>
        <taxon>unclassified sequences</taxon>
        <taxon>metagenomes</taxon>
        <taxon>ecological metagenomes</taxon>
    </lineage>
</organism>
<feature type="non-terminal residue" evidence="1">
    <location>
        <position position="1"/>
    </location>
</feature>
<dbReference type="EMBL" id="LAZR01052831">
    <property type="protein sequence ID" value="KKK82082.1"/>
    <property type="molecule type" value="Genomic_DNA"/>
</dbReference>
<accession>A0A0F8YL17</accession>
<proteinExistence type="predicted"/>